<reference evidence="2 3" key="1">
    <citation type="submission" date="2023-08" db="EMBL/GenBank/DDBJ databases">
        <title>Black Yeasts Isolated from many extreme environments.</title>
        <authorList>
            <person name="Coleine C."/>
            <person name="Stajich J.E."/>
            <person name="Selbmann L."/>
        </authorList>
    </citation>
    <scope>NUCLEOTIDE SEQUENCE [LARGE SCALE GENOMIC DNA]</scope>
    <source>
        <strain evidence="2 3">CCFEE 5885</strain>
    </source>
</reference>
<evidence type="ECO:0000259" key="1">
    <source>
        <dbReference type="Pfam" id="PF00149"/>
    </source>
</evidence>
<accession>A0ABR0KL22</accession>
<keyword evidence="3" id="KW-1185">Reference proteome</keyword>
<dbReference type="PANTHER" id="PTHR12905:SF0">
    <property type="entry name" value="CALCINEURIN-LIKE PHOSPHOESTERASE DOMAIN-CONTAINING PROTEIN"/>
    <property type="match status" value="1"/>
</dbReference>
<name>A0ABR0KL22_9EURO</name>
<dbReference type="InterPro" id="IPR051693">
    <property type="entry name" value="UPF0046_metallophosphoest"/>
</dbReference>
<sequence length="320" mass="34995">MTNTEVHTHDIDLTEYTRPAVASGSINEHGNKSFPEVDVVLHCGDITENGGIENYRRSIEGLASIKAELKLVIAGNHDIDLDRVYYEQECGGKDESAMTDKAMALWRSKIATDGGIVFLEEGTHQFELSTGATFKLYASPYTPAYGLSAFQYPSKEDRFNSSGTPPYAVNVSTEISTNPPLVDIVMTHGPPKYVLDGCGGGSRTSGGCEHLRRAVCLAKPILHCFGHIHSAWGARRAAWDTRTNDGKRKSTDDDIELLPEEFIGRNSSRKRGYASLSPATYEQLRPGEQTLFVNAAVGNIDGEMGNVPWVVVLGLKRKES</sequence>
<feature type="domain" description="Calcineurin-like phosphoesterase" evidence="1">
    <location>
        <begin position="34"/>
        <end position="230"/>
    </location>
</feature>
<dbReference type="InterPro" id="IPR029052">
    <property type="entry name" value="Metallo-depent_PP-like"/>
</dbReference>
<evidence type="ECO:0000313" key="3">
    <source>
        <dbReference type="Proteomes" id="UP001345013"/>
    </source>
</evidence>
<organism evidence="2 3">
    <name type="scientific">Lithohypha guttulata</name>
    <dbReference type="NCBI Taxonomy" id="1690604"/>
    <lineage>
        <taxon>Eukaryota</taxon>
        <taxon>Fungi</taxon>
        <taxon>Dikarya</taxon>
        <taxon>Ascomycota</taxon>
        <taxon>Pezizomycotina</taxon>
        <taxon>Eurotiomycetes</taxon>
        <taxon>Chaetothyriomycetidae</taxon>
        <taxon>Chaetothyriales</taxon>
        <taxon>Trichomeriaceae</taxon>
        <taxon>Lithohypha</taxon>
    </lineage>
</organism>
<dbReference type="Gene3D" id="3.60.21.10">
    <property type="match status" value="1"/>
</dbReference>
<dbReference type="EMBL" id="JAVRRG010000009">
    <property type="protein sequence ID" value="KAK5099596.1"/>
    <property type="molecule type" value="Genomic_DNA"/>
</dbReference>
<dbReference type="Pfam" id="PF00149">
    <property type="entry name" value="Metallophos"/>
    <property type="match status" value="1"/>
</dbReference>
<dbReference type="PANTHER" id="PTHR12905">
    <property type="entry name" value="METALLOPHOSPHOESTERASE"/>
    <property type="match status" value="1"/>
</dbReference>
<evidence type="ECO:0000313" key="2">
    <source>
        <dbReference type="EMBL" id="KAK5099596.1"/>
    </source>
</evidence>
<comment type="caution">
    <text evidence="2">The sequence shown here is derived from an EMBL/GenBank/DDBJ whole genome shotgun (WGS) entry which is preliminary data.</text>
</comment>
<proteinExistence type="predicted"/>
<protein>
    <recommendedName>
        <fullName evidence="1">Calcineurin-like phosphoesterase domain-containing protein</fullName>
    </recommendedName>
</protein>
<dbReference type="InterPro" id="IPR004843">
    <property type="entry name" value="Calcineurin-like_PHP"/>
</dbReference>
<gene>
    <name evidence="2" type="ORF">LTR24_001255</name>
</gene>
<dbReference type="SUPFAM" id="SSF56300">
    <property type="entry name" value="Metallo-dependent phosphatases"/>
    <property type="match status" value="1"/>
</dbReference>
<dbReference type="Proteomes" id="UP001345013">
    <property type="component" value="Unassembled WGS sequence"/>
</dbReference>